<dbReference type="EMBL" id="CP000498">
    <property type="protein sequence ID" value="ABN65953.2"/>
    <property type="molecule type" value="Genomic_DNA"/>
</dbReference>
<dbReference type="InterPro" id="IPR001810">
    <property type="entry name" value="F-box_dom"/>
</dbReference>
<dbReference type="HOGENOM" id="CLU_548738_0_0_1"/>
<evidence type="ECO:0000313" key="2">
    <source>
        <dbReference type="EMBL" id="ABN65953.2"/>
    </source>
</evidence>
<protein>
    <recommendedName>
        <fullName evidence="1">F-box domain-containing protein</fullName>
    </recommendedName>
</protein>
<feature type="domain" description="F-box" evidence="1">
    <location>
        <begin position="27"/>
        <end position="79"/>
    </location>
</feature>
<dbReference type="PROSITE" id="PS50181">
    <property type="entry name" value="FBOX"/>
    <property type="match status" value="1"/>
</dbReference>
<dbReference type="OMA" id="QFATIHL"/>
<evidence type="ECO:0000259" key="1">
    <source>
        <dbReference type="PROSITE" id="PS50181"/>
    </source>
</evidence>
<sequence>MKKYQLIGRKNIFVRSKPSAKLVTYPYLHLCSLPVEILLAIFAQFDDPENPSYTTLVNLALTCKKFQAIVYKHIFYHHVSLKSPAVFFKFCERHLAPNHASSKINYIKLLVVKNPPIRDSSNFKLKIAGHYKFEQFSNGNLGYADFLGCLAHLMNEAYGLKVLSISEISPDFGFPVDTSGTHGSSSGSSSSSASARTLQKLVLKTQSGWSIPFRLSNISLIFNSFDVVQELELVKFIIDDYKLTVDPCSVKVHISTLNLNACMYAPTFKKRHPTKKLIPCPLFEQVTSLNLYNIQTGNDLAIIDFIKLNNRLKTLSLDMASSIFYTTSSSVSVVNPVKKVFNFAKYNRFFKLVCSGHGGYSTLNELILSDFDLVEYFDHNTRHQLELSDVDSWVEPSTDNFESFLAFLSSIANLSIILSKNSTVTRVKTCVNCGFTTTSNDLNVSSLSASNWTVLLKPLLLSNDEKCNVKVYNHNLHLLFSRTQHS</sequence>
<organism evidence="2 3">
    <name type="scientific">Scheffersomyces stipitis (strain ATCC 58785 / CBS 6054 / NBRC 10063 / NRRL Y-11545)</name>
    <name type="common">Yeast</name>
    <name type="synonym">Pichia stipitis</name>
    <dbReference type="NCBI Taxonomy" id="322104"/>
    <lineage>
        <taxon>Eukaryota</taxon>
        <taxon>Fungi</taxon>
        <taxon>Dikarya</taxon>
        <taxon>Ascomycota</taxon>
        <taxon>Saccharomycotina</taxon>
        <taxon>Pichiomycetes</taxon>
        <taxon>Debaryomycetaceae</taxon>
        <taxon>Scheffersomyces</taxon>
    </lineage>
</organism>
<dbReference type="InParanoid" id="A3LSU1"/>
<dbReference type="SUPFAM" id="SSF81383">
    <property type="entry name" value="F-box domain"/>
    <property type="match status" value="1"/>
</dbReference>
<dbReference type="Proteomes" id="UP000002258">
    <property type="component" value="Chromosome 4"/>
</dbReference>
<keyword evidence="3" id="KW-1185">Reference proteome</keyword>
<dbReference type="KEGG" id="pic:PICST_45392"/>
<accession>A3LSU1</accession>
<dbReference type="Pfam" id="PF12937">
    <property type="entry name" value="F-box-like"/>
    <property type="match status" value="1"/>
</dbReference>
<dbReference type="GeneID" id="4838995"/>
<dbReference type="AlphaFoldDB" id="A3LSU1"/>
<dbReference type="InterPro" id="IPR036047">
    <property type="entry name" value="F-box-like_dom_sf"/>
</dbReference>
<proteinExistence type="predicted"/>
<dbReference type="RefSeq" id="XP_001383982.2">
    <property type="nucleotide sequence ID" value="XM_001383945.1"/>
</dbReference>
<dbReference type="STRING" id="322104.A3LSU1"/>
<dbReference type="eggNOG" id="ENOG502R6C6">
    <property type="taxonomic scope" value="Eukaryota"/>
</dbReference>
<dbReference type="OrthoDB" id="4025621at2759"/>
<reference evidence="2 3" key="1">
    <citation type="journal article" date="2007" name="Nat. Biotechnol.">
        <title>Genome sequence of the lignocellulose-bioconverting and xylose-fermenting yeast Pichia stipitis.</title>
        <authorList>
            <person name="Jeffries T.W."/>
            <person name="Grigoriev I.V."/>
            <person name="Grimwood J."/>
            <person name="Laplaza J.M."/>
            <person name="Aerts A."/>
            <person name="Salamov A."/>
            <person name="Schmutz J."/>
            <person name="Lindquist E."/>
            <person name="Dehal P."/>
            <person name="Shapiro H."/>
            <person name="Jin Y.S."/>
            <person name="Passoth V."/>
            <person name="Richardson P.M."/>
        </authorList>
    </citation>
    <scope>NUCLEOTIDE SEQUENCE [LARGE SCALE GENOMIC DNA]</scope>
    <source>
        <strain evidence="3">ATCC 58785 / CBS 6054 / NBRC 10063 / NRRL Y-11545</strain>
    </source>
</reference>
<gene>
    <name evidence="2" type="ORF">PICST_45392</name>
</gene>
<evidence type="ECO:0000313" key="3">
    <source>
        <dbReference type="Proteomes" id="UP000002258"/>
    </source>
</evidence>
<dbReference type="CDD" id="cd09917">
    <property type="entry name" value="F-box_SF"/>
    <property type="match status" value="1"/>
</dbReference>
<name>A3LSU1_PICST</name>